<keyword evidence="4" id="KW-0378">Hydrolase</keyword>
<dbReference type="GO" id="GO:0003676">
    <property type="term" value="F:nucleic acid binding"/>
    <property type="evidence" value="ECO:0007669"/>
    <property type="project" value="InterPro"/>
</dbReference>
<protein>
    <submittedName>
        <fullName evidence="4">Putative nuclease of restriction endonuclease-like (RecB) superfamily</fullName>
    </submittedName>
</protein>
<dbReference type="GO" id="GO:0004519">
    <property type="term" value="F:endonuclease activity"/>
    <property type="evidence" value="ECO:0007669"/>
    <property type="project" value="UniProtKB-KW"/>
</dbReference>
<dbReference type="EMBL" id="VIVL01000012">
    <property type="protein sequence ID" value="TWD76371.1"/>
    <property type="molecule type" value="Genomic_DNA"/>
</dbReference>
<feature type="domain" description="YhcG N-terminal" evidence="3">
    <location>
        <begin position="40"/>
        <end position="213"/>
    </location>
</feature>
<evidence type="ECO:0000256" key="1">
    <source>
        <dbReference type="SAM" id="MobiDB-lite"/>
    </source>
</evidence>
<dbReference type="Pfam" id="PF17761">
    <property type="entry name" value="DUF1016_N"/>
    <property type="match status" value="1"/>
</dbReference>
<dbReference type="PANTHER" id="PTHR30547">
    <property type="entry name" value="UNCHARACTERIZED PROTEIN YHCG-RELATED"/>
    <property type="match status" value="1"/>
</dbReference>
<organism evidence="4 5">
    <name type="scientific">Variovorax beijingensis</name>
    <dbReference type="NCBI Taxonomy" id="2496117"/>
    <lineage>
        <taxon>Bacteria</taxon>
        <taxon>Pseudomonadati</taxon>
        <taxon>Pseudomonadota</taxon>
        <taxon>Betaproteobacteria</taxon>
        <taxon>Burkholderiales</taxon>
        <taxon>Comamonadaceae</taxon>
        <taxon>Variovorax</taxon>
    </lineage>
</organism>
<proteinExistence type="predicted"/>
<dbReference type="InterPro" id="IPR009362">
    <property type="entry name" value="YhcG_C"/>
</dbReference>
<reference evidence="4 5" key="1">
    <citation type="submission" date="2019-06" db="EMBL/GenBank/DDBJ databases">
        <title>Sorghum-associated microbial communities from plants grown in Nebraska, USA.</title>
        <authorList>
            <person name="Schachtman D."/>
        </authorList>
    </citation>
    <scope>NUCLEOTIDE SEQUENCE [LARGE SCALE GENOMIC DNA]</scope>
    <source>
        <strain evidence="4 5">T529</strain>
    </source>
</reference>
<feature type="domain" description="YhcG PDDEXK nuclease" evidence="2">
    <location>
        <begin position="240"/>
        <end position="392"/>
    </location>
</feature>
<name>A0A561BBS7_9BURK</name>
<dbReference type="InterPro" id="IPR011856">
    <property type="entry name" value="tRNA_endonuc-like_dom_sf"/>
</dbReference>
<feature type="region of interest" description="Disordered" evidence="1">
    <location>
        <begin position="1"/>
        <end position="21"/>
    </location>
</feature>
<accession>A0A561BBS7</accession>
<dbReference type="Proteomes" id="UP000319722">
    <property type="component" value="Unassembled WGS sequence"/>
</dbReference>
<dbReference type="Pfam" id="PF06250">
    <property type="entry name" value="YhcG_C"/>
    <property type="match status" value="1"/>
</dbReference>
<dbReference type="Gene3D" id="3.40.1350.10">
    <property type="match status" value="1"/>
</dbReference>
<comment type="caution">
    <text evidence="4">The sequence shown here is derived from an EMBL/GenBank/DDBJ whole genome shotgun (WGS) entry which is preliminary data.</text>
</comment>
<evidence type="ECO:0000259" key="2">
    <source>
        <dbReference type="Pfam" id="PF06250"/>
    </source>
</evidence>
<keyword evidence="4" id="KW-0540">Nuclease</keyword>
<evidence type="ECO:0000313" key="5">
    <source>
        <dbReference type="Proteomes" id="UP000319722"/>
    </source>
</evidence>
<dbReference type="AlphaFoldDB" id="A0A561BBS7"/>
<dbReference type="InterPro" id="IPR053148">
    <property type="entry name" value="PD-DEXK-like_domain"/>
</dbReference>
<evidence type="ECO:0000259" key="3">
    <source>
        <dbReference type="Pfam" id="PF17761"/>
    </source>
</evidence>
<dbReference type="InterPro" id="IPR041527">
    <property type="entry name" value="YhcG_N"/>
</dbReference>
<evidence type="ECO:0000313" key="4">
    <source>
        <dbReference type="EMBL" id="TWD76371.1"/>
    </source>
</evidence>
<gene>
    <name evidence="4" type="ORF">FB547_1127</name>
</gene>
<dbReference type="PANTHER" id="PTHR30547:SF5">
    <property type="entry name" value="NUCLEASE YHCG-RELATED"/>
    <property type="match status" value="1"/>
</dbReference>
<keyword evidence="4" id="KW-0255">Endonuclease</keyword>
<sequence length="417" mass="46505">MPAARIGSAQHPAMSKAIPPPDKARAAVPFGGYADFRGGIVELLDAARRAAARSVNAWMTASYWEIGRRIVEAEQKGRRRAGYGEQLIERLSLDLTSRFGRGFSRQNLQQMRSFFLAWPIRQTVSGESPALPSPGQAVPETDGPLFASDPAGAPGSWPLEDLARMFTLPWSAYVRLLSVKDGNARRFYEAEALRGGWSVRQLDRQIGSQFYERTALSSNKAAMLAKGAVPKPQDAVTPDDAIKDPYVLEFLDLRDEYSESDLEAALIHRLEDFLLELGGDFSFVGRQRRLRIDQTWYRVDLLFFHRRLRCLVIIDLKLGGLTHADVGQMHMYCNYARAHWTLPDENPPVGLILCADKGQALARYALEGLPSKIMAANYRTVLPDAELLQSELEKTRRMLETRGAFRGRDQPGGAAGQ</sequence>